<dbReference type="EMBL" id="BPQB01000004">
    <property type="protein sequence ID" value="GJE86768.1"/>
    <property type="molecule type" value="Genomic_DNA"/>
</dbReference>
<proteinExistence type="predicted"/>
<dbReference type="AlphaFoldDB" id="A0A9P3G1X7"/>
<sequence>MVGEEPKAEDDAPGDPDDSDDGPLSEDPNDEDDEDGADDELMLDGGCSDSIEPGSDTRLDDPTDTDGSDAGMLGADVIGSDELPNDANALSDEITVGVENGREVGSEGIVGTDIENGSDDSAVRDVSTGGSESESDTDTESGAENDVGTENGTEKVEGTDTEGKVIWGRDTDVIRDGGGDGRSVETVGSEKEGIDGIEGVESGGVVGAVVGEGSEIAGEVNVGIDGKDSEREIESGSDIEGKVISDDVELKSETKADEENGLDKDATEDESEVGRSEDEAQEDGGTSRETVVDGGREEEKDRGDEGARNDSEDTEVVALDPWGGREDRESRGRDGDVNERDGVGACVNVDRDPDLDVGDGEAEDISPDILPTEKPELASEDPCASAVDESDLERTDVGAGIDGTPGSAEDNNELVVRLFCTPDDSGEAVELSTLVADVNETVTGTPE</sequence>
<gene>
    <name evidence="2" type="ORF">PsYK624_028490</name>
</gene>
<feature type="region of interest" description="Disordered" evidence="1">
    <location>
        <begin position="1"/>
        <end position="199"/>
    </location>
</feature>
<feature type="compositionally biased region" description="Acidic residues" evidence="1">
    <location>
        <begin position="133"/>
        <end position="143"/>
    </location>
</feature>
<feature type="compositionally biased region" description="Basic and acidic residues" evidence="1">
    <location>
        <begin position="152"/>
        <end position="194"/>
    </location>
</feature>
<feature type="compositionally biased region" description="Acidic residues" evidence="1">
    <location>
        <begin position="355"/>
        <end position="366"/>
    </location>
</feature>
<accession>A0A9P3G1X7</accession>
<name>A0A9P3G1X7_9APHY</name>
<protein>
    <submittedName>
        <fullName evidence="2">Uncharacterized protein</fullName>
    </submittedName>
</protein>
<evidence type="ECO:0000313" key="2">
    <source>
        <dbReference type="EMBL" id="GJE86768.1"/>
    </source>
</evidence>
<feature type="compositionally biased region" description="Acidic residues" evidence="1">
    <location>
        <begin position="11"/>
        <end position="42"/>
    </location>
</feature>
<feature type="compositionally biased region" description="Basic and acidic residues" evidence="1">
    <location>
        <begin position="323"/>
        <end position="342"/>
    </location>
</feature>
<feature type="compositionally biased region" description="Basic and acidic residues" evidence="1">
    <location>
        <begin position="1"/>
        <end position="10"/>
    </location>
</feature>
<organism evidence="2 3">
    <name type="scientific">Phanerochaete sordida</name>
    <dbReference type="NCBI Taxonomy" id="48140"/>
    <lineage>
        <taxon>Eukaryota</taxon>
        <taxon>Fungi</taxon>
        <taxon>Dikarya</taxon>
        <taxon>Basidiomycota</taxon>
        <taxon>Agaricomycotina</taxon>
        <taxon>Agaricomycetes</taxon>
        <taxon>Polyporales</taxon>
        <taxon>Phanerochaetaceae</taxon>
        <taxon>Phanerochaete</taxon>
    </lineage>
</organism>
<evidence type="ECO:0000313" key="3">
    <source>
        <dbReference type="Proteomes" id="UP000703269"/>
    </source>
</evidence>
<feature type="compositionally biased region" description="Basic and acidic residues" evidence="1">
    <location>
        <begin position="225"/>
        <end position="265"/>
    </location>
</feature>
<dbReference type="Proteomes" id="UP000703269">
    <property type="component" value="Unassembled WGS sequence"/>
</dbReference>
<keyword evidence="3" id="KW-1185">Reference proteome</keyword>
<evidence type="ECO:0000256" key="1">
    <source>
        <dbReference type="SAM" id="MobiDB-lite"/>
    </source>
</evidence>
<feature type="compositionally biased region" description="Basic and acidic residues" evidence="1">
    <location>
        <begin position="290"/>
        <end position="311"/>
    </location>
</feature>
<feature type="region of interest" description="Disordered" evidence="1">
    <location>
        <begin position="215"/>
        <end position="409"/>
    </location>
</feature>
<comment type="caution">
    <text evidence="2">The sequence shown here is derived from an EMBL/GenBank/DDBJ whole genome shotgun (WGS) entry which is preliminary data.</text>
</comment>
<reference evidence="2 3" key="1">
    <citation type="submission" date="2021-08" db="EMBL/GenBank/DDBJ databases">
        <title>Draft Genome Sequence of Phanerochaete sordida strain YK-624.</title>
        <authorList>
            <person name="Mori T."/>
            <person name="Dohra H."/>
            <person name="Suzuki T."/>
            <person name="Kawagishi H."/>
            <person name="Hirai H."/>
        </authorList>
    </citation>
    <scope>NUCLEOTIDE SEQUENCE [LARGE SCALE GENOMIC DNA]</scope>
    <source>
        <strain evidence="2 3">YK-624</strain>
    </source>
</reference>